<protein>
    <recommendedName>
        <fullName evidence="3">BTB domain-containing protein</fullName>
    </recommendedName>
</protein>
<dbReference type="eggNOG" id="ENOG502SM5B">
    <property type="taxonomic scope" value="Eukaryota"/>
</dbReference>
<keyword evidence="2" id="KW-1185">Reference proteome</keyword>
<dbReference type="RefSeq" id="XP_007775803.1">
    <property type="nucleotide sequence ID" value="XM_007777613.1"/>
</dbReference>
<gene>
    <name evidence="1" type="ORF">CONPUDRAFT_68079</name>
</gene>
<organism evidence="1 2">
    <name type="scientific">Coniophora puteana (strain RWD-64-598)</name>
    <name type="common">Brown rot fungus</name>
    <dbReference type="NCBI Taxonomy" id="741705"/>
    <lineage>
        <taxon>Eukaryota</taxon>
        <taxon>Fungi</taxon>
        <taxon>Dikarya</taxon>
        <taxon>Basidiomycota</taxon>
        <taxon>Agaricomycotina</taxon>
        <taxon>Agaricomycetes</taxon>
        <taxon>Agaricomycetidae</taxon>
        <taxon>Boletales</taxon>
        <taxon>Coniophorineae</taxon>
        <taxon>Coniophoraceae</taxon>
        <taxon>Coniophora</taxon>
    </lineage>
</organism>
<dbReference type="AlphaFoldDB" id="R7SFX4"/>
<dbReference type="KEGG" id="cput:CONPUDRAFT_68079"/>
<dbReference type="EMBL" id="JH711596">
    <property type="protein sequence ID" value="EIW73989.1"/>
    <property type="molecule type" value="Genomic_DNA"/>
</dbReference>
<dbReference type="OMA" id="MPLVIQP"/>
<evidence type="ECO:0000313" key="2">
    <source>
        <dbReference type="Proteomes" id="UP000053558"/>
    </source>
</evidence>
<evidence type="ECO:0000313" key="1">
    <source>
        <dbReference type="EMBL" id="EIW73989.1"/>
    </source>
</evidence>
<accession>R7SFX4</accession>
<evidence type="ECO:0008006" key="3">
    <source>
        <dbReference type="Google" id="ProtNLM"/>
    </source>
</evidence>
<name>R7SFX4_CONPW</name>
<reference evidence="2" key="1">
    <citation type="journal article" date="2012" name="Science">
        <title>The Paleozoic origin of enzymatic lignin decomposition reconstructed from 31 fungal genomes.</title>
        <authorList>
            <person name="Floudas D."/>
            <person name="Binder M."/>
            <person name="Riley R."/>
            <person name="Barry K."/>
            <person name="Blanchette R.A."/>
            <person name="Henrissat B."/>
            <person name="Martinez A.T."/>
            <person name="Otillar R."/>
            <person name="Spatafora J.W."/>
            <person name="Yadav J.S."/>
            <person name="Aerts A."/>
            <person name="Benoit I."/>
            <person name="Boyd A."/>
            <person name="Carlson A."/>
            <person name="Copeland A."/>
            <person name="Coutinho P.M."/>
            <person name="de Vries R.P."/>
            <person name="Ferreira P."/>
            <person name="Findley K."/>
            <person name="Foster B."/>
            <person name="Gaskell J."/>
            <person name="Glotzer D."/>
            <person name="Gorecki P."/>
            <person name="Heitman J."/>
            <person name="Hesse C."/>
            <person name="Hori C."/>
            <person name="Igarashi K."/>
            <person name="Jurgens J.A."/>
            <person name="Kallen N."/>
            <person name="Kersten P."/>
            <person name="Kohler A."/>
            <person name="Kuees U."/>
            <person name="Kumar T.K.A."/>
            <person name="Kuo A."/>
            <person name="LaButti K."/>
            <person name="Larrondo L.F."/>
            <person name="Lindquist E."/>
            <person name="Ling A."/>
            <person name="Lombard V."/>
            <person name="Lucas S."/>
            <person name="Lundell T."/>
            <person name="Martin R."/>
            <person name="McLaughlin D.J."/>
            <person name="Morgenstern I."/>
            <person name="Morin E."/>
            <person name="Murat C."/>
            <person name="Nagy L.G."/>
            <person name="Nolan M."/>
            <person name="Ohm R.A."/>
            <person name="Patyshakuliyeva A."/>
            <person name="Rokas A."/>
            <person name="Ruiz-Duenas F.J."/>
            <person name="Sabat G."/>
            <person name="Salamov A."/>
            <person name="Samejima M."/>
            <person name="Schmutz J."/>
            <person name="Slot J.C."/>
            <person name="St John F."/>
            <person name="Stenlid J."/>
            <person name="Sun H."/>
            <person name="Sun S."/>
            <person name="Syed K."/>
            <person name="Tsang A."/>
            <person name="Wiebenga A."/>
            <person name="Young D."/>
            <person name="Pisabarro A."/>
            <person name="Eastwood D.C."/>
            <person name="Martin F."/>
            <person name="Cullen D."/>
            <person name="Grigoriev I.V."/>
            <person name="Hibbett D.S."/>
        </authorList>
    </citation>
    <scope>NUCLEOTIDE SEQUENCE [LARGE SCALE GENOMIC DNA]</scope>
    <source>
        <strain evidence="2">RWD-64-598 SS2</strain>
    </source>
</reference>
<sequence>MATQIDATASAAAERHPRFWFDDGSLVLRARGQPDVLFKVHRSLLERQRQQETAVRLGEVYDAPDGVSEGDLTALFEHLYHDIPLSRQAPPSHIIAVLRASSPGQLDLPQVHALARGYFEEVFGGGPAPFEHPAHLEEALGAANRYGIHAVKKPLFYSLLTTSEFEPEIDTPGDVGGPTVLGAGEQQAEPELVPSIVKRHVLSPADVDRCRSLMTGVVDHFTPILFTPPTSHMDCTDILADKWLPLVIQPAIEDDGVYKPLETLERIKRVDWVSEGICAACAREKREEWTRDQENVWEKMDGWLKL</sequence>
<dbReference type="GeneID" id="19208611"/>
<proteinExistence type="predicted"/>
<dbReference type="OrthoDB" id="3249359at2759"/>
<dbReference type="Proteomes" id="UP000053558">
    <property type="component" value="Unassembled WGS sequence"/>
</dbReference>